<dbReference type="Pfam" id="PF18705">
    <property type="entry name" value="DUF5643"/>
    <property type="match status" value="1"/>
</dbReference>
<protein>
    <submittedName>
        <fullName evidence="3">DUF4179 domain-containing protein</fullName>
    </submittedName>
</protein>
<accession>A0ABZ2N8F5</accession>
<gene>
    <name evidence="3" type="ORF">WDJ61_03460</name>
</gene>
<dbReference type="InterPro" id="IPR025436">
    <property type="entry name" value="DUF4179"/>
</dbReference>
<evidence type="ECO:0000313" key="3">
    <source>
        <dbReference type="EMBL" id="WXB93719.1"/>
    </source>
</evidence>
<evidence type="ECO:0000259" key="1">
    <source>
        <dbReference type="Pfam" id="PF13786"/>
    </source>
</evidence>
<sequence length="382" mass="43160">MKHPYDLLNETKINVDEYEEVELSRAEKDRLLHTLQKNVQPRKKKPRKGFIAAAVALAVMSPFMLSNEHVWASLSKAGKQIEQFFNKPDNQFTGYKQKVEQVATDQNVAVTLNELMLDDGQVLLSLNVNAEQLDTKALGAGEDSPIRPGELIIKIGDMTFANSSHSIQLEDQKTEDGSWNYLYTFDLNSIDTDGDGINDKDNFQILDDYMNADKDYDVNIAFNTMEYEKKSGVHSGKYSDSFGQIKGNWAFQTTVNGGNIKSDTDVYYVDKEINIKEKDVEGILKIEEVRVSPVSLKVHYTFEYTKGNQMETNIDLRVEDEKGRLLTGSGTGGGTDTLSTMDIDIPLEDDIKQIKITPSLFDYERESSKDLKDQAFEVKLDK</sequence>
<evidence type="ECO:0000313" key="4">
    <source>
        <dbReference type="Proteomes" id="UP001387364"/>
    </source>
</evidence>
<dbReference type="Proteomes" id="UP001387364">
    <property type="component" value="Chromosome"/>
</dbReference>
<dbReference type="EMBL" id="CP147404">
    <property type="protein sequence ID" value="WXB93719.1"/>
    <property type="molecule type" value="Genomic_DNA"/>
</dbReference>
<proteinExistence type="predicted"/>
<feature type="domain" description="DUF4179" evidence="1">
    <location>
        <begin position="42"/>
        <end position="128"/>
    </location>
</feature>
<keyword evidence="4" id="KW-1185">Reference proteome</keyword>
<feature type="domain" description="DUF5643" evidence="2">
    <location>
        <begin position="266"/>
        <end position="379"/>
    </location>
</feature>
<dbReference type="InterPro" id="IPR040680">
    <property type="entry name" value="DUF5643"/>
</dbReference>
<evidence type="ECO:0000259" key="2">
    <source>
        <dbReference type="Pfam" id="PF18705"/>
    </source>
</evidence>
<dbReference type="Gene3D" id="2.60.40.1630">
    <property type="entry name" value="bacillus anthracis domain"/>
    <property type="match status" value="1"/>
</dbReference>
<dbReference type="Gene3D" id="2.60.40.1640">
    <property type="entry name" value="Conserved domain protein"/>
    <property type="match status" value="1"/>
</dbReference>
<dbReference type="Pfam" id="PF13786">
    <property type="entry name" value="DUF4179"/>
    <property type="match status" value="1"/>
</dbReference>
<reference evidence="3 4" key="1">
    <citation type="submission" date="2024-02" db="EMBL/GenBank/DDBJ databases">
        <title>Seven novel Bacillus-like species.</title>
        <authorList>
            <person name="Liu G."/>
        </authorList>
    </citation>
    <scope>NUCLEOTIDE SEQUENCE [LARGE SCALE GENOMIC DNA]</scope>
    <source>
        <strain evidence="3 4">FJAT-52991</strain>
    </source>
</reference>
<name>A0ABZ2N8F5_9BACI</name>
<organism evidence="3 4">
    <name type="scientific">Bacillus kandeliae</name>
    <dbReference type="NCBI Taxonomy" id="3129297"/>
    <lineage>
        <taxon>Bacteria</taxon>
        <taxon>Bacillati</taxon>
        <taxon>Bacillota</taxon>
        <taxon>Bacilli</taxon>
        <taxon>Bacillales</taxon>
        <taxon>Bacillaceae</taxon>
        <taxon>Bacillus</taxon>
    </lineage>
</organism>
<dbReference type="RefSeq" id="WP_338753179.1">
    <property type="nucleotide sequence ID" value="NZ_CP147404.1"/>
</dbReference>